<dbReference type="Pfam" id="PF00232">
    <property type="entry name" value="Glyco_hydro_1"/>
    <property type="match status" value="1"/>
</dbReference>
<dbReference type="InterPro" id="IPR017853">
    <property type="entry name" value="GH"/>
</dbReference>
<comment type="similarity">
    <text evidence="2">Belongs to the glycosyl hydrolase 1 family.</text>
</comment>
<dbReference type="Gene3D" id="1.20.1020.10">
    <property type="entry name" value="TAZ domain"/>
    <property type="match status" value="1"/>
</dbReference>
<dbReference type="AlphaFoldDB" id="A0A9E7GFU6"/>
<evidence type="ECO:0000256" key="3">
    <source>
        <dbReference type="ARBA" id="ARBA00022723"/>
    </source>
</evidence>
<dbReference type="Gene3D" id="3.30.710.10">
    <property type="entry name" value="Potassium Channel Kv1.1, Chain A"/>
    <property type="match status" value="1"/>
</dbReference>
<keyword evidence="4" id="KW-0863">Zinc-finger</keyword>
<dbReference type="SUPFAM" id="SSF54695">
    <property type="entry name" value="POZ domain"/>
    <property type="match status" value="1"/>
</dbReference>
<evidence type="ECO:0000259" key="9">
    <source>
        <dbReference type="PROSITE" id="PS50097"/>
    </source>
</evidence>
<dbReference type="GO" id="GO:0005516">
    <property type="term" value="F:calmodulin binding"/>
    <property type="evidence" value="ECO:0007669"/>
    <property type="project" value="UniProtKB-ARBA"/>
</dbReference>
<evidence type="ECO:0000256" key="7">
    <source>
        <dbReference type="ARBA" id="ARBA00023295"/>
    </source>
</evidence>
<evidence type="ECO:0000256" key="6">
    <source>
        <dbReference type="ARBA" id="ARBA00022833"/>
    </source>
</evidence>
<dbReference type="Gene3D" id="3.20.20.80">
    <property type="entry name" value="Glycosidases"/>
    <property type="match status" value="1"/>
</dbReference>
<dbReference type="Proteomes" id="UP001055439">
    <property type="component" value="Chromosome 6"/>
</dbReference>
<dbReference type="GO" id="GO:0005975">
    <property type="term" value="P:carbohydrate metabolic process"/>
    <property type="evidence" value="ECO:0007669"/>
    <property type="project" value="InterPro"/>
</dbReference>
<dbReference type="GO" id="GO:0008422">
    <property type="term" value="F:beta-glucosidase activity"/>
    <property type="evidence" value="ECO:0007669"/>
    <property type="project" value="TreeGrafter"/>
</dbReference>
<keyword evidence="6" id="KW-0862">Zinc</keyword>
<protein>
    <submittedName>
        <fullName evidence="10">Glycosyl hydrolase family 1</fullName>
    </submittedName>
</protein>
<keyword evidence="7" id="KW-0326">Glycosidase</keyword>
<dbReference type="PROSITE" id="PS00653">
    <property type="entry name" value="GLYCOSYL_HYDROL_F1_2"/>
    <property type="match status" value="1"/>
</dbReference>
<evidence type="ECO:0000256" key="5">
    <source>
        <dbReference type="ARBA" id="ARBA00022801"/>
    </source>
</evidence>
<dbReference type="EMBL" id="CP097508">
    <property type="protein sequence ID" value="URE13945.1"/>
    <property type="molecule type" value="Genomic_DNA"/>
</dbReference>
<dbReference type="PANTHER" id="PTHR10353">
    <property type="entry name" value="GLYCOSYL HYDROLASE"/>
    <property type="match status" value="1"/>
</dbReference>
<dbReference type="InterPro" id="IPR000210">
    <property type="entry name" value="BTB/POZ_dom"/>
</dbReference>
<dbReference type="Pfam" id="PF00651">
    <property type="entry name" value="BTB"/>
    <property type="match status" value="1"/>
</dbReference>
<dbReference type="PRINTS" id="PR00131">
    <property type="entry name" value="GLHYDRLASE1"/>
</dbReference>
<dbReference type="SUPFAM" id="SSF57933">
    <property type="entry name" value="TAZ domain"/>
    <property type="match status" value="1"/>
</dbReference>
<dbReference type="GO" id="GO:0009751">
    <property type="term" value="P:response to salicylic acid"/>
    <property type="evidence" value="ECO:0007669"/>
    <property type="project" value="UniProtKB-ARBA"/>
</dbReference>
<proteinExistence type="inferred from homology"/>
<dbReference type="PROSITE" id="PS50097">
    <property type="entry name" value="BTB"/>
    <property type="match status" value="1"/>
</dbReference>
<dbReference type="PANTHER" id="PTHR10353:SF137">
    <property type="entry name" value="MYROSINASE 3-RELATED"/>
    <property type="match status" value="1"/>
</dbReference>
<dbReference type="Pfam" id="PF02135">
    <property type="entry name" value="zf-TAZ"/>
    <property type="match status" value="1"/>
</dbReference>
<dbReference type="InterPro" id="IPR035898">
    <property type="entry name" value="TAZ_dom_sf"/>
</dbReference>
<reference evidence="10" key="1">
    <citation type="submission" date="2022-05" db="EMBL/GenBank/DDBJ databases">
        <title>The Musa troglodytarum L. genome provides insights into the mechanism of non-climacteric behaviour and enrichment of carotenoids.</title>
        <authorList>
            <person name="Wang J."/>
        </authorList>
    </citation>
    <scope>NUCLEOTIDE SEQUENCE</scope>
    <source>
        <tissue evidence="10">Leaf</tissue>
    </source>
</reference>
<dbReference type="GO" id="GO:0009725">
    <property type="term" value="P:response to hormone"/>
    <property type="evidence" value="ECO:0007669"/>
    <property type="project" value="UniProtKB-ARBA"/>
</dbReference>
<sequence length="885" mass="101132">MHAATTADRWHGIMGEEEQKHGETLVSQGFRRWLEAGNDDTPPTDVRIVTSGRRRFPIHSTVLASASPVLESMLHRPRRGGGNREMEIPVLGVPCDAVHAFLRLLYSARCVSLAEEEIVGEHGIHLLVLSHAYGVGWLKRACERPTEAWRFLQDHDPWLELDILQFLEDAHLVRTSHVACQAVHLRRRRLGRRKAERRLYMELHETIECLRHIFEDGCSALGRSGREEKRARCPNAVTCRGLRQLVRHLAACVGEKRRWCLRCKCLWQLLRLHASTCTELDDASCKVPLCMYLCNWQFKRRLQRREGEEEDGDDKWGMLVKKVVSARLVSHLVKKQKQPIMALLGLPLSSCYHATTAESLRLRSTAPALAKQPLPRQSRKRPPRAAVCSVDGTALGEKLEAIPTAVPAEVALGRSSFPRGFVFGAASAAYQVEGAWNEGGRGPSIWDTFTHHQPEKIHGESNGDKATDSYNKYKEDVKLTKEVGLDSYRFSISWSRILPKGTLLGGVNPEGIKYYNNLINELLKNGIRPFVTLFHWDVPQALEDAYGGFRDPEIVNDFKGFASICFEEFGDRVKHWITLNEPWSFSSMGYTFGLHAPGRCSSWYGCTVGDSSTEPYTVTHNLILAHAEVVKLYKEKFQATQKGEIGITLNSMWYEPYSKSHHDKEAANRAIDFMFGWYMDPLVYGDYPFIMRALVSERLPYFTYRQSEMIKGSYDFIGINYYTSRYAQHDPFVQDDSPDSSYEDQYVQQLVEKNGIPIGPLQGSWVNVCPSGMKELLLYTKKRYNNPKIYITENGTAEIDKDLPLEQASEDPHRQDYLAVHFAQVLEAIREGVRVRGHFTWSLTDNFEWQKGYSERFGLAYIDYDNGFDRHLKTSTEWFSKFLKS</sequence>
<evidence type="ECO:0000313" key="10">
    <source>
        <dbReference type="EMBL" id="URE13945.1"/>
    </source>
</evidence>
<dbReference type="InterPro" id="IPR033132">
    <property type="entry name" value="GH_1_N_CS"/>
</dbReference>
<comment type="pathway">
    <text evidence="1">Protein modification; protein ubiquitination.</text>
</comment>
<feature type="region of interest" description="Disordered" evidence="8">
    <location>
        <begin position="366"/>
        <end position="386"/>
    </location>
</feature>
<dbReference type="InterPro" id="IPR000197">
    <property type="entry name" value="Znf_TAZ"/>
</dbReference>
<evidence type="ECO:0000256" key="2">
    <source>
        <dbReference type="ARBA" id="ARBA00010838"/>
    </source>
</evidence>
<dbReference type="SMART" id="SM00225">
    <property type="entry name" value="BTB"/>
    <property type="match status" value="1"/>
</dbReference>
<dbReference type="SUPFAM" id="SSF51445">
    <property type="entry name" value="(Trans)glycosidases"/>
    <property type="match status" value="1"/>
</dbReference>
<keyword evidence="5 10" id="KW-0378">Hydrolase</keyword>
<evidence type="ECO:0000313" key="11">
    <source>
        <dbReference type="Proteomes" id="UP001055439"/>
    </source>
</evidence>
<evidence type="ECO:0000256" key="4">
    <source>
        <dbReference type="ARBA" id="ARBA00022771"/>
    </source>
</evidence>
<dbReference type="OrthoDB" id="774279at2759"/>
<organism evidence="10 11">
    <name type="scientific">Musa troglodytarum</name>
    <name type="common">fe'i banana</name>
    <dbReference type="NCBI Taxonomy" id="320322"/>
    <lineage>
        <taxon>Eukaryota</taxon>
        <taxon>Viridiplantae</taxon>
        <taxon>Streptophyta</taxon>
        <taxon>Embryophyta</taxon>
        <taxon>Tracheophyta</taxon>
        <taxon>Spermatophyta</taxon>
        <taxon>Magnoliopsida</taxon>
        <taxon>Liliopsida</taxon>
        <taxon>Zingiberales</taxon>
        <taxon>Musaceae</taxon>
        <taxon>Musa</taxon>
    </lineage>
</organism>
<dbReference type="InterPro" id="IPR011333">
    <property type="entry name" value="SKP1/BTB/POZ_sf"/>
</dbReference>
<accession>A0A9E7GFU6</accession>
<dbReference type="GO" id="GO:0042542">
    <property type="term" value="P:response to hydrogen peroxide"/>
    <property type="evidence" value="ECO:0007669"/>
    <property type="project" value="UniProtKB-ARBA"/>
</dbReference>
<dbReference type="SMART" id="SM00551">
    <property type="entry name" value="ZnF_TAZ"/>
    <property type="match status" value="1"/>
</dbReference>
<dbReference type="InterPro" id="IPR001360">
    <property type="entry name" value="Glyco_hydro_1"/>
</dbReference>
<dbReference type="GO" id="GO:0008270">
    <property type="term" value="F:zinc ion binding"/>
    <property type="evidence" value="ECO:0007669"/>
    <property type="project" value="UniProtKB-KW"/>
</dbReference>
<evidence type="ECO:0000256" key="8">
    <source>
        <dbReference type="SAM" id="MobiDB-lite"/>
    </source>
</evidence>
<dbReference type="FunFam" id="3.20.20.80:FF:000022">
    <property type="entry name" value="Beta-glucosidase 11"/>
    <property type="match status" value="1"/>
</dbReference>
<name>A0A9E7GFU6_9LILI</name>
<gene>
    <name evidence="10" type="ORF">MUK42_23729</name>
</gene>
<keyword evidence="3" id="KW-0479">Metal-binding</keyword>
<evidence type="ECO:0000256" key="1">
    <source>
        <dbReference type="ARBA" id="ARBA00004906"/>
    </source>
</evidence>
<feature type="domain" description="BTB" evidence="9">
    <location>
        <begin position="44"/>
        <end position="109"/>
    </location>
</feature>
<keyword evidence="11" id="KW-1185">Reference proteome</keyword>